<dbReference type="PANTHER" id="PTHR48419">
    <property type="entry name" value="SULFOTRANSFERASE DOMAIN-CONTAINING PROTEIN"/>
    <property type="match status" value="1"/>
</dbReference>
<evidence type="ECO:0000313" key="2">
    <source>
        <dbReference type="Proteomes" id="UP000001745"/>
    </source>
</evidence>
<dbReference type="OrthoDB" id="3650366at2759"/>
<reference evidence="2" key="1">
    <citation type="journal article" date="2015" name="Genome Announc.">
        <title>Genome sequence of the AIDS-associated pathogen Penicillium marneffei (ATCC18224) and its near taxonomic relative Talaromyces stipitatus (ATCC10500).</title>
        <authorList>
            <person name="Nierman W.C."/>
            <person name="Fedorova-Abrams N.D."/>
            <person name="Andrianopoulos A."/>
        </authorList>
    </citation>
    <scope>NUCLEOTIDE SEQUENCE [LARGE SCALE GENOMIC DNA]</scope>
    <source>
        <strain evidence="2">ATCC 10500 / CBS 375.48 / QM 6759 / NRRL 1006</strain>
    </source>
</reference>
<sequence length="372" mass="42715">MVVWGMNLSEPSNITTKPCSQTMAQGLSTKEPRRVYLFTHPRVTSNLLVKILNVKEQNVPPSDKGGYFFQTPVYKAIELKIRHKATTAWTDDEVSAIRELYEKSISDLQKWIDEAEKNGQFVFIKEHAIFMIDPVSVTNYHPHKRADKERADGTEALSELRKQWQFGRSCGEVELPNPSPLNQTVVSDEFLLSFTPTFLIRHPALTFPSFLRAYIGEGMPKTNFEASALVDELDHSMTFHWMHHLYDFYVSKGIEPLVVESDDVISSHEVVIDYAHHIGLDTEKLHWNWSPASEKQLEMGGNSRLQRFLGTIMSSSGVMNDKMAKNLDLAVERKKWKQEFGGLIGEKMVEWVEAAMEDYEYLKERRLRPSST</sequence>
<gene>
    <name evidence="1" type="ORF">TSTA_125420</name>
</gene>
<organism evidence="1 2">
    <name type="scientific">Talaromyces stipitatus (strain ATCC 10500 / CBS 375.48 / QM 6759 / NRRL 1006)</name>
    <name type="common">Penicillium stipitatum</name>
    <dbReference type="NCBI Taxonomy" id="441959"/>
    <lineage>
        <taxon>Eukaryota</taxon>
        <taxon>Fungi</taxon>
        <taxon>Dikarya</taxon>
        <taxon>Ascomycota</taxon>
        <taxon>Pezizomycotina</taxon>
        <taxon>Eurotiomycetes</taxon>
        <taxon>Eurotiomycetidae</taxon>
        <taxon>Eurotiales</taxon>
        <taxon>Trichocomaceae</taxon>
        <taxon>Talaromyces</taxon>
        <taxon>Talaromyces sect. Talaromyces</taxon>
    </lineage>
</organism>
<dbReference type="InterPro" id="IPR053226">
    <property type="entry name" value="Pyrrolopyrazine_biosynth_F"/>
</dbReference>
<dbReference type="OMA" id="YFFYDAF"/>
<dbReference type="EMBL" id="EQ962655">
    <property type="protein sequence ID" value="EED18828.1"/>
    <property type="molecule type" value="Genomic_DNA"/>
</dbReference>
<dbReference type="PANTHER" id="PTHR48419:SF1">
    <property type="entry name" value="SULFOTRANSFERASE DOMAIN-CONTAINING PROTEIN"/>
    <property type="match status" value="1"/>
</dbReference>
<accession>B8MCL2</accession>
<dbReference type="VEuPathDB" id="FungiDB:TSTA_125420"/>
<dbReference type="PhylomeDB" id="B8MCL2"/>
<evidence type="ECO:0000313" key="1">
    <source>
        <dbReference type="EMBL" id="EED18828.1"/>
    </source>
</evidence>
<dbReference type="RefSeq" id="XP_002482820.1">
    <property type="nucleotide sequence ID" value="XM_002482775.1"/>
</dbReference>
<dbReference type="Proteomes" id="UP000001745">
    <property type="component" value="Unassembled WGS sequence"/>
</dbReference>
<dbReference type="InParanoid" id="B8MCL2"/>
<dbReference type="STRING" id="441959.B8MCL2"/>
<dbReference type="eggNOG" id="ENOG502S3K0">
    <property type="taxonomic scope" value="Eukaryota"/>
</dbReference>
<protein>
    <submittedName>
        <fullName evidence="1">Uncharacterized protein</fullName>
    </submittedName>
</protein>
<name>B8MCL2_TALSN</name>
<keyword evidence="2" id="KW-1185">Reference proteome</keyword>
<dbReference type="AlphaFoldDB" id="B8MCL2"/>
<dbReference type="HOGENOM" id="CLU_033907_2_0_1"/>
<proteinExistence type="predicted"/>
<dbReference type="GeneID" id="8100321"/>